<feature type="chain" id="PRO_5001575424" description="Xylanase inhibitor N-terminal domain-containing protein" evidence="2">
    <location>
        <begin position="24"/>
        <end position="157"/>
    </location>
</feature>
<dbReference type="InParanoid" id="A0A059CP48"/>
<proteinExistence type="inferred from homology"/>
<dbReference type="InterPro" id="IPR001461">
    <property type="entry name" value="Aspartic_peptidase_A1"/>
</dbReference>
<feature type="signal peptide" evidence="2">
    <location>
        <begin position="1"/>
        <end position="23"/>
    </location>
</feature>
<dbReference type="PANTHER" id="PTHR13683:SF800">
    <property type="entry name" value="EUKARYOTIC ASPARTYL PROTEASE FAMILY PROTEIN"/>
    <property type="match status" value="1"/>
</dbReference>
<comment type="similarity">
    <text evidence="1">Belongs to the peptidase A1 family.</text>
</comment>
<evidence type="ECO:0000256" key="1">
    <source>
        <dbReference type="ARBA" id="ARBA00007447"/>
    </source>
</evidence>
<dbReference type="Pfam" id="PF14543">
    <property type="entry name" value="TAXi_N"/>
    <property type="match status" value="1"/>
</dbReference>
<dbReference type="InterPro" id="IPR032861">
    <property type="entry name" value="TAXi_N"/>
</dbReference>
<sequence length="157" mass="16870">MGKEKAGLVALLIIVSSWCVSLSSYSSSSSFRGDLSRGKDLVICRDPICASLHSGNYRCDHPEQCDYEVESDGGSSLGVILKDVVSFRSYSNSRVLSPCVTLGCGYDQIPGPSNPFLDGVLALGKGRSSIVSQLSSQGLVGTRPLLEYTSWWISLLR</sequence>
<dbReference type="Gramene" id="KCW80152">
    <property type="protein sequence ID" value="KCW80152"/>
    <property type="gene ID" value="EUGRSUZ_C01500"/>
</dbReference>
<dbReference type="GO" id="GO:0004190">
    <property type="term" value="F:aspartic-type endopeptidase activity"/>
    <property type="evidence" value="ECO:0007669"/>
    <property type="project" value="InterPro"/>
</dbReference>
<evidence type="ECO:0000313" key="4">
    <source>
        <dbReference type="EMBL" id="KCW80152.1"/>
    </source>
</evidence>
<dbReference type="SUPFAM" id="SSF50630">
    <property type="entry name" value="Acid proteases"/>
    <property type="match status" value="1"/>
</dbReference>
<dbReference type="EMBL" id="KK198755">
    <property type="protein sequence ID" value="KCW80152.1"/>
    <property type="molecule type" value="Genomic_DNA"/>
</dbReference>
<dbReference type="GO" id="GO:0006508">
    <property type="term" value="P:proteolysis"/>
    <property type="evidence" value="ECO:0007669"/>
    <property type="project" value="InterPro"/>
</dbReference>
<evidence type="ECO:0000259" key="3">
    <source>
        <dbReference type="Pfam" id="PF14543"/>
    </source>
</evidence>
<reference evidence="4" key="1">
    <citation type="submission" date="2013-07" db="EMBL/GenBank/DDBJ databases">
        <title>The genome of Eucalyptus grandis.</title>
        <authorList>
            <person name="Schmutz J."/>
            <person name="Hayes R."/>
            <person name="Myburg A."/>
            <person name="Tuskan G."/>
            <person name="Grattapaglia D."/>
            <person name="Rokhsar D.S."/>
        </authorList>
    </citation>
    <scope>NUCLEOTIDE SEQUENCE</scope>
    <source>
        <tissue evidence="4">Leaf extractions</tissue>
    </source>
</reference>
<feature type="domain" description="Xylanase inhibitor N-terminal" evidence="3">
    <location>
        <begin position="26"/>
        <end position="140"/>
    </location>
</feature>
<dbReference type="InterPro" id="IPR021109">
    <property type="entry name" value="Peptidase_aspartic_dom_sf"/>
</dbReference>
<dbReference type="STRING" id="71139.A0A059CP48"/>
<name>A0A059CP48_EUCGR</name>
<dbReference type="Gene3D" id="2.40.70.10">
    <property type="entry name" value="Acid Proteases"/>
    <property type="match status" value="1"/>
</dbReference>
<gene>
    <name evidence="4" type="ORF">EUGRSUZ_C01500</name>
</gene>
<accession>A0A059CP48</accession>
<protein>
    <recommendedName>
        <fullName evidence="3">Xylanase inhibitor N-terminal domain-containing protein</fullName>
    </recommendedName>
</protein>
<keyword evidence="2" id="KW-0732">Signal</keyword>
<dbReference type="AlphaFoldDB" id="A0A059CP48"/>
<evidence type="ECO:0000256" key="2">
    <source>
        <dbReference type="SAM" id="SignalP"/>
    </source>
</evidence>
<dbReference type="PANTHER" id="PTHR13683">
    <property type="entry name" value="ASPARTYL PROTEASES"/>
    <property type="match status" value="1"/>
</dbReference>
<organism evidence="4">
    <name type="scientific">Eucalyptus grandis</name>
    <name type="common">Flooded gum</name>
    <dbReference type="NCBI Taxonomy" id="71139"/>
    <lineage>
        <taxon>Eukaryota</taxon>
        <taxon>Viridiplantae</taxon>
        <taxon>Streptophyta</taxon>
        <taxon>Embryophyta</taxon>
        <taxon>Tracheophyta</taxon>
        <taxon>Spermatophyta</taxon>
        <taxon>Magnoliopsida</taxon>
        <taxon>eudicotyledons</taxon>
        <taxon>Gunneridae</taxon>
        <taxon>Pentapetalae</taxon>
        <taxon>rosids</taxon>
        <taxon>malvids</taxon>
        <taxon>Myrtales</taxon>
        <taxon>Myrtaceae</taxon>
        <taxon>Myrtoideae</taxon>
        <taxon>Eucalypteae</taxon>
        <taxon>Eucalyptus</taxon>
    </lineage>
</organism>